<protein>
    <submittedName>
        <fullName evidence="1">Uncharacterized protein</fullName>
    </submittedName>
</protein>
<reference evidence="1 2" key="1">
    <citation type="submission" date="2018-05" db="EMBL/GenBank/DDBJ databases">
        <title>Streptomyces venezuelae.</title>
        <authorList>
            <person name="Kim W."/>
            <person name="Lee N."/>
            <person name="Cho B.-K."/>
        </authorList>
    </citation>
    <scope>NUCLEOTIDE SEQUENCE [LARGE SCALE GENOMIC DNA]</scope>
    <source>
        <strain evidence="1 2">ATCC 14583</strain>
    </source>
</reference>
<gene>
    <name evidence="1" type="ORF">DEJ47_35335</name>
</gene>
<proteinExistence type="predicted"/>
<evidence type="ECO:0000313" key="1">
    <source>
        <dbReference type="EMBL" id="QES30992.1"/>
    </source>
</evidence>
<dbReference type="RefSeq" id="WP_150175186.1">
    <property type="nucleotide sequence ID" value="NZ_CP029193.1"/>
</dbReference>
<dbReference type="EMBL" id="CP029193">
    <property type="protein sequence ID" value="QES30992.1"/>
    <property type="molecule type" value="Genomic_DNA"/>
</dbReference>
<organism evidence="1 2">
    <name type="scientific">Streptomyces venezuelae</name>
    <dbReference type="NCBI Taxonomy" id="54571"/>
    <lineage>
        <taxon>Bacteria</taxon>
        <taxon>Bacillati</taxon>
        <taxon>Actinomycetota</taxon>
        <taxon>Actinomycetes</taxon>
        <taxon>Kitasatosporales</taxon>
        <taxon>Streptomycetaceae</taxon>
        <taxon>Streptomyces</taxon>
    </lineage>
</organism>
<accession>A0A5P2BKR7</accession>
<evidence type="ECO:0000313" key="2">
    <source>
        <dbReference type="Proteomes" id="UP000323046"/>
    </source>
</evidence>
<dbReference type="Proteomes" id="UP000323046">
    <property type="component" value="Chromosome"/>
</dbReference>
<name>A0A5P2BKR7_STRVZ</name>
<dbReference type="OrthoDB" id="5241041at2"/>
<keyword evidence="2" id="KW-1185">Reference proteome</keyword>
<dbReference type="AlphaFoldDB" id="A0A5P2BKR7"/>
<sequence>MLLVAADSQVLAANPAAVRLLPGVEDDIPLSALVSESADDVGRCVRQWPRTGHPTPAALTLHGYDGVRLRCRCFGARAQWLHAPTVHLRAARIDPGDRFLTLKDRVNGWERERTLRFRATGDRAALNATLATVRARLDRLHALVVALAAAATPGAVGELVARHVPTMLGCARADLYLADSAPVPTNLRIPVPPHATLALTTDTSPPPDHLESVTTLIGGAVSRF</sequence>